<evidence type="ECO:0000313" key="7">
    <source>
        <dbReference type="Proteomes" id="UP001201873"/>
    </source>
</evidence>
<dbReference type="InterPro" id="IPR026992">
    <property type="entry name" value="DIOX_N"/>
</dbReference>
<evidence type="ECO:0000256" key="2">
    <source>
        <dbReference type="ARBA" id="ARBA00023194"/>
    </source>
</evidence>
<dbReference type="InterPro" id="IPR005123">
    <property type="entry name" value="Oxoglu/Fe-dep_dioxygenase_dom"/>
</dbReference>
<comment type="similarity">
    <text evidence="3">Belongs to the iron/ascorbate-dependent oxidoreductase family.</text>
</comment>
<dbReference type="Gene3D" id="2.60.120.330">
    <property type="entry name" value="B-lactam Antibiotic, Isopenicillin N Synthase, Chain"/>
    <property type="match status" value="1"/>
</dbReference>
<feature type="compositionally biased region" description="Low complexity" evidence="4">
    <location>
        <begin position="352"/>
        <end position="367"/>
    </location>
</feature>
<dbReference type="Proteomes" id="UP001201873">
    <property type="component" value="Unassembled WGS sequence"/>
</dbReference>
<dbReference type="InterPro" id="IPR027443">
    <property type="entry name" value="IPNS-like_sf"/>
</dbReference>
<sequence>MPGHEPATPAAPASIVATVDVSPWTRPDSTTSTTSTTVDGGGRPTRAATARRLDEVCRTVGFAQIVGHGVPTALIAEMLEVTTEFFERPLAEKLALVPPRPEVNRGYAPLGSEALAYSLGAERSLPDLFEAFNIGVDDWPAGDPYYEAEAHRLFAPNLWPARPARMRAVWTAYFDALTTLAHQLMAAFAHALDLPTDFFVSRTGRAPDVMRVNRYLRQPGSPAPAPGQLRMGAHTDYGACTILLADDVDGLEILGPDGSWHPVRPVPGAFILNVGDLLARWTNDRWRSTLHRVVPPPPDAHGPALRRSIAFFHEGNHNALVECLPTCVTADRPARYPTETVAEHLLAKLLGPRTLSTSTATSTTTDRTTTDRTTPDRATPEHAAPDRTTPERAAPERATPGRDST</sequence>
<gene>
    <name evidence="6" type="ORF">MXD59_15165</name>
</gene>
<feature type="region of interest" description="Disordered" evidence="4">
    <location>
        <begin position="20"/>
        <end position="46"/>
    </location>
</feature>
<dbReference type="InterPro" id="IPR044861">
    <property type="entry name" value="IPNS-like_FE2OG_OXY"/>
</dbReference>
<feature type="region of interest" description="Disordered" evidence="4">
    <location>
        <begin position="352"/>
        <end position="405"/>
    </location>
</feature>
<evidence type="ECO:0000256" key="4">
    <source>
        <dbReference type="SAM" id="MobiDB-lite"/>
    </source>
</evidence>
<evidence type="ECO:0000256" key="3">
    <source>
        <dbReference type="RuleBase" id="RU003682"/>
    </source>
</evidence>
<comment type="pathway">
    <text evidence="1">Antibiotic biosynthesis.</text>
</comment>
<accession>A0ABT0JZY0</accession>
<proteinExistence type="inferred from homology"/>
<keyword evidence="3" id="KW-0408">Iron</keyword>
<keyword evidence="2" id="KW-0045">Antibiotic biosynthesis</keyword>
<comment type="caution">
    <text evidence="6">The sequence shown here is derived from an EMBL/GenBank/DDBJ whole genome shotgun (WGS) entry which is preliminary data.</text>
</comment>
<dbReference type="Pfam" id="PF14226">
    <property type="entry name" value="DIOX_N"/>
    <property type="match status" value="1"/>
</dbReference>
<dbReference type="SUPFAM" id="SSF51197">
    <property type="entry name" value="Clavaminate synthase-like"/>
    <property type="match status" value="1"/>
</dbReference>
<reference evidence="6 7" key="1">
    <citation type="submission" date="2022-04" db="EMBL/GenBank/DDBJ databases">
        <title>Genome diversity in the genus Frankia.</title>
        <authorList>
            <person name="Carlos-Shanley C."/>
            <person name="Hahn D."/>
        </authorList>
    </citation>
    <scope>NUCLEOTIDE SEQUENCE [LARGE SCALE GENOMIC DNA]</scope>
    <source>
        <strain evidence="6 7">Ag45/Mut15</strain>
    </source>
</reference>
<keyword evidence="7" id="KW-1185">Reference proteome</keyword>
<keyword evidence="3" id="KW-0479">Metal-binding</keyword>
<keyword evidence="3" id="KW-0560">Oxidoreductase</keyword>
<feature type="compositionally biased region" description="Basic and acidic residues" evidence="4">
    <location>
        <begin position="368"/>
        <end position="395"/>
    </location>
</feature>
<dbReference type="RefSeq" id="WP_248825387.1">
    <property type="nucleotide sequence ID" value="NZ_JALKFT010000014.1"/>
</dbReference>
<dbReference type="PROSITE" id="PS51471">
    <property type="entry name" value="FE2OG_OXY"/>
    <property type="match status" value="1"/>
</dbReference>
<dbReference type="InterPro" id="IPR050231">
    <property type="entry name" value="Iron_ascorbate_oxido_reductase"/>
</dbReference>
<evidence type="ECO:0000259" key="5">
    <source>
        <dbReference type="PROSITE" id="PS51471"/>
    </source>
</evidence>
<name>A0ABT0JZY0_9ACTN</name>
<dbReference type="PRINTS" id="PR00682">
    <property type="entry name" value="IPNSYNTHASE"/>
</dbReference>
<feature type="domain" description="Fe2OG dioxygenase" evidence="5">
    <location>
        <begin position="206"/>
        <end position="315"/>
    </location>
</feature>
<dbReference type="EMBL" id="JALKFT010000014">
    <property type="protein sequence ID" value="MCK9877097.1"/>
    <property type="molecule type" value="Genomic_DNA"/>
</dbReference>
<dbReference type="PANTHER" id="PTHR47990">
    <property type="entry name" value="2-OXOGLUTARATE (2OG) AND FE(II)-DEPENDENT OXYGENASE SUPERFAMILY PROTEIN-RELATED"/>
    <property type="match status" value="1"/>
</dbReference>
<organism evidence="6 7">
    <name type="scientific">Frankia umida</name>
    <dbReference type="NCBI Taxonomy" id="573489"/>
    <lineage>
        <taxon>Bacteria</taxon>
        <taxon>Bacillati</taxon>
        <taxon>Actinomycetota</taxon>
        <taxon>Actinomycetes</taxon>
        <taxon>Frankiales</taxon>
        <taxon>Frankiaceae</taxon>
        <taxon>Frankia</taxon>
    </lineage>
</organism>
<dbReference type="Pfam" id="PF03171">
    <property type="entry name" value="2OG-FeII_Oxy"/>
    <property type="match status" value="1"/>
</dbReference>
<evidence type="ECO:0000256" key="1">
    <source>
        <dbReference type="ARBA" id="ARBA00004792"/>
    </source>
</evidence>
<protein>
    <submittedName>
        <fullName evidence="6">Isopenicillin N synthase family oxygenase</fullName>
    </submittedName>
</protein>
<evidence type="ECO:0000313" key="6">
    <source>
        <dbReference type="EMBL" id="MCK9877097.1"/>
    </source>
</evidence>